<dbReference type="SUPFAM" id="SSF55486">
    <property type="entry name" value="Metalloproteases ('zincins'), catalytic domain"/>
    <property type="match status" value="1"/>
</dbReference>
<dbReference type="InterPro" id="IPR010428">
    <property type="entry name" value="Zincin_1"/>
</dbReference>
<protein>
    <submittedName>
        <fullName evidence="1">Metallopeptidase family protein</fullName>
    </submittedName>
</protein>
<reference evidence="1 2" key="1">
    <citation type="submission" date="2020-10" db="EMBL/GenBank/DDBJ databases">
        <title>Novel species in genus Corynebacterium.</title>
        <authorList>
            <person name="Zhang G."/>
        </authorList>
    </citation>
    <scope>NUCLEOTIDE SEQUENCE [LARGE SCALE GENOMIC DNA]</scope>
    <source>
        <strain evidence="1 2">DSM 45110</strain>
    </source>
</reference>
<sequence>MSIEISEEEFEDLVDQGLARIPDALLANVDNVAIVTEDYNPDGPHILGLYEGIALTEREHEYSAVMPDKISIYRLALCDSVDSRDELVEQVAITVIHELAHHFGIDDARLHQLGWG</sequence>
<organism evidence="1 2">
    <name type="scientific">Corynebacterium suicordis DSM 45110</name>
    <dbReference type="NCBI Taxonomy" id="1121369"/>
    <lineage>
        <taxon>Bacteria</taxon>
        <taxon>Bacillati</taxon>
        <taxon>Actinomycetota</taxon>
        <taxon>Actinomycetes</taxon>
        <taxon>Mycobacteriales</taxon>
        <taxon>Corynebacteriaceae</taxon>
        <taxon>Corynebacterium</taxon>
    </lineage>
</organism>
<name>A0ABR9ZLP9_9CORY</name>
<proteinExistence type="predicted"/>
<keyword evidence="2" id="KW-1185">Reference proteome</keyword>
<dbReference type="Gene3D" id="3.30.2010.20">
    <property type="match status" value="1"/>
</dbReference>
<dbReference type="InterPro" id="IPR038555">
    <property type="entry name" value="Zincin_1_sf"/>
</dbReference>
<dbReference type="CDD" id="cd12952">
    <property type="entry name" value="MMP_ACEL2062"/>
    <property type="match status" value="1"/>
</dbReference>
<dbReference type="Pfam" id="PF06262">
    <property type="entry name" value="Zincin_1"/>
    <property type="match status" value="1"/>
</dbReference>
<dbReference type="RefSeq" id="WP_194557213.1">
    <property type="nucleotide sequence ID" value="NZ_JADKMY010000003.1"/>
</dbReference>
<dbReference type="Proteomes" id="UP000635902">
    <property type="component" value="Unassembled WGS sequence"/>
</dbReference>
<gene>
    <name evidence="1" type="ORF">IRY30_09675</name>
</gene>
<comment type="caution">
    <text evidence="1">The sequence shown here is derived from an EMBL/GenBank/DDBJ whole genome shotgun (WGS) entry which is preliminary data.</text>
</comment>
<accession>A0ABR9ZLP9</accession>
<dbReference type="EMBL" id="JADKMY010000003">
    <property type="protein sequence ID" value="MBF4554338.1"/>
    <property type="molecule type" value="Genomic_DNA"/>
</dbReference>
<evidence type="ECO:0000313" key="2">
    <source>
        <dbReference type="Proteomes" id="UP000635902"/>
    </source>
</evidence>
<evidence type="ECO:0000313" key="1">
    <source>
        <dbReference type="EMBL" id="MBF4554338.1"/>
    </source>
</evidence>